<dbReference type="Proteomes" id="UP000324143">
    <property type="component" value="Unassembled WGS sequence"/>
</dbReference>
<organism evidence="1 2">
    <name type="scientific">Candidatus Mcinerneyibacterium aminivorans</name>
    <dbReference type="NCBI Taxonomy" id="2703815"/>
    <lineage>
        <taxon>Bacteria</taxon>
        <taxon>Candidatus Macinerneyibacteriota</taxon>
        <taxon>Candidatus Mcinerneyibacteria</taxon>
        <taxon>Candidatus Mcinerneyibacteriales</taxon>
        <taxon>Candidatus Mcinerneyibacteriaceae</taxon>
        <taxon>Candidatus Mcinerneyibacterium</taxon>
    </lineage>
</organism>
<evidence type="ECO:0000313" key="2">
    <source>
        <dbReference type="Proteomes" id="UP000324143"/>
    </source>
</evidence>
<accession>A0A5D0MGS7</accession>
<evidence type="ECO:0000313" key="1">
    <source>
        <dbReference type="EMBL" id="TYB31095.1"/>
    </source>
</evidence>
<dbReference type="AlphaFoldDB" id="A0A5D0MGS7"/>
<protein>
    <submittedName>
        <fullName evidence="1">Uncharacterized protein</fullName>
    </submittedName>
</protein>
<dbReference type="EMBL" id="VSIX01000056">
    <property type="protein sequence ID" value="TYB31095.1"/>
    <property type="molecule type" value="Genomic_DNA"/>
</dbReference>
<reference evidence="1" key="1">
    <citation type="submission" date="2019-08" db="EMBL/GenBank/DDBJ databases">
        <title>Genomic characterization of a novel candidate phylum (ARYD3) from a high temperature, high salinity tertiary oil reservoir in north central Oklahoma, USA.</title>
        <authorList>
            <person name="Youssef N.H."/>
            <person name="Yadav A."/>
            <person name="Elshahed M.S."/>
        </authorList>
    </citation>
    <scope>NUCLEOTIDE SEQUENCE [LARGE SCALE GENOMIC DNA]</scope>
    <source>
        <strain evidence="1">ARYD3</strain>
    </source>
</reference>
<name>A0A5D0MGS7_9BACT</name>
<sequence>MFKWIFERIIIELFIYYEKITRDIFLDIFISDAGFSKYEAKKYWDSFDTSSAVYIKAFIKFLKNFYNVNWYDYKKNMKEEEKKARKIRGDIIHAKKHYSLKKYFWSIRIILILIKRKKKYLYKPVKKKDIALNKNDLIKRLNLDD</sequence>
<keyword evidence="2" id="KW-1185">Reference proteome</keyword>
<proteinExistence type="predicted"/>
<comment type="caution">
    <text evidence="1">The sequence shown here is derived from an EMBL/GenBank/DDBJ whole genome shotgun (WGS) entry which is preliminary data.</text>
</comment>
<gene>
    <name evidence="1" type="ORF">FXF47_05940</name>
</gene>